<keyword evidence="1" id="KW-1133">Transmembrane helix</keyword>
<gene>
    <name evidence="2" type="ORF">STSP1_00906</name>
</gene>
<evidence type="ECO:0000256" key="1">
    <source>
        <dbReference type="SAM" id="Phobius"/>
    </source>
</evidence>
<proteinExistence type="predicted"/>
<dbReference type="EMBL" id="CP021023">
    <property type="protein sequence ID" value="ARN56523.1"/>
    <property type="molecule type" value="Genomic_DNA"/>
</dbReference>
<dbReference type="AlphaFoldDB" id="A0A1W6LL93"/>
<organism evidence="2 3">
    <name type="scientific">Sedimentisphaera salicampi</name>
    <dbReference type="NCBI Taxonomy" id="1941349"/>
    <lineage>
        <taxon>Bacteria</taxon>
        <taxon>Pseudomonadati</taxon>
        <taxon>Planctomycetota</taxon>
        <taxon>Phycisphaerae</taxon>
        <taxon>Sedimentisphaerales</taxon>
        <taxon>Sedimentisphaeraceae</taxon>
        <taxon>Sedimentisphaera</taxon>
    </lineage>
</organism>
<dbReference type="Proteomes" id="UP000193334">
    <property type="component" value="Chromosome"/>
</dbReference>
<name>A0A1W6LL93_9BACT</name>
<accession>A0A1W6LL93</accession>
<keyword evidence="1" id="KW-0472">Membrane</keyword>
<feature type="transmembrane region" description="Helical" evidence="1">
    <location>
        <begin position="7"/>
        <end position="32"/>
    </location>
</feature>
<keyword evidence="1" id="KW-0812">Transmembrane</keyword>
<evidence type="ECO:0000313" key="3">
    <source>
        <dbReference type="Proteomes" id="UP000193334"/>
    </source>
</evidence>
<evidence type="ECO:0000313" key="2">
    <source>
        <dbReference type="EMBL" id="ARN56523.1"/>
    </source>
</evidence>
<dbReference type="KEGG" id="pbp:STSP1_00906"/>
<reference evidence="3" key="1">
    <citation type="submission" date="2017-04" db="EMBL/GenBank/DDBJ databases">
        <title>Comparative genomics and description of representatives of a novel lineage of planctomycetes thriving in anoxic sediments.</title>
        <authorList>
            <person name="Spring S."/>
            <person name="Bunk B."/>
            <person name="Sproer C."/>
        </authorList>
    </citation>
    <scope>NUCLEOTIDE SEQUENCE [LARGE SCALE GENOMIC DNA]</scope>
    <source>
        <strain evidence="3">ST-PulAB-D4</strain>
    </source>
</reference>
<keyword evidence="3" id="KW-1185">Reference proteome</keyword>
<sequence>MMDLLRAVFLIAGGWTVLVIYFFAAGGLITLAEMIF</sequence>
<protein>
    <submittedName>
        <fullName evidence="2">Uncharacterized protein</fullName>
    </submittedName>
</protein>